<proteinExistence type="predicted"/>
<evidence type="ECO:0000313" key="3">
    <source>
        <dbReference type="Proteomes" id="UP000283833"/>
    </source>
</evidence>
<protein>
    <submittedName>
        <fullName evidence="2">SusD/RagB family nutrient-binding outer membrane lipoprotein</fullName>
    </submittedName>
</protein>
<dbReference type="Pfam" id="PF12741">
    <property type="entry name" value="SusD-like"/>
    <property type="match status" value="1"/>
</dbReference>
<dbReference type="PROSITE" id="PS51257">
    <property type="entry name" value="PROKAR_LIPOPROTEIN"/>
    <property type="match status" value="1"/>
</dbReference>
<evidence type="ECO:0000256" key="1">
    <source>
        <dbReference type="SAM" id="SignalP"/>
    </source>
</evidence>
<keyword evidence="2" id="KW-0449">Lipoprotein</keyword>
<dbReference type="Proteomes" id="UP000283833">
    <property type="component" value="Unassembled WGS sequence"/>
</dbReference>
<dbReference type="RefSeq" id="WP_117696367.1">
    <property type="nucleotide sequence ID" value="NZ_CAXTGH010000010.1"/>
</dbReference>
<dbReference type="EMBL" id="QRXI01000028">
    <property type="protein sequence ID" value="RGT88765.1"/>
    <property type="molecule type" value="Genomic_DNA"/>
</dbReference>
<gene>
    <name evidence="2" type="ORF">DWX04_17790</name>
</gene>
<accession>A0A412QCV6</accession>
<feature type="signal peptide" evidence="1">
    <location>
        <begin position="1"/>
        <end position="21"/>
    </location>
</feature>
<evidence type="ECO:0000313" key="2">
    <source>
        <dbReference type="EMBL" id="RGT88765.1"/>
    </source>
</evidence>
<dbReference type="SUPFAM" id="SSF48452">
    <property type="entry name" value="TPR-like"/>
    <property type="match status" value="1"/>
</dbReference>
<sequence length="636" mass="72451">MKYRYLTATLLLSGLTIFSSCKEDFAEINSNPSAVSTPNVRYLFAQCIKQFQPADYEAWFYGYKSMGAWSQMSVRSGGNTSKTNLDVSTTGCGYGVGKVLLYTNEIKYRIQQMSEEERAKYEYIQHLCTPMCVFLSMEDSDMYGSRQYSEAQMIRYGGTMTPKYDTQEELFDLWLKQLDESIEYLNSHPNVGILGSQDFIYNDDIKKWAKFANSLKLKIASRLINIDKNRAIQIVEEAAKNPAGFTSEAGVGGDDFIINKGRTDNNFNNTLPGMNIGNEVVIEFMKKNKDPRLFTLFMKNSYNANVIQAFFDQDRAQYIPSYIMQYVNYEEKDGKKTFTGWKAPGEPWVRYYGAPVENDAASIQTSPGVYKYAEYFDPKSEAFKLFSANGQEIFYSPLCSRNTFAIKGNFQYEFPDAPDVPPIKTDQQAWYGFYFTAGETNLLLAEFKLLGANLPKSAQEYMTEGARASMKVYNAVAGKNKLPYYEAGYINDKFDKPISYSDAQIEESLLLDAYQLNGSQIENLEKVYIQQMIHYMMLPMDMFVTCRRSGVPMKGSNILPRLEFDPVLGDQYIIPRRFAVSEPLVTDPLYDITIAAYEAQGFTYQGEMKDAPSVLTKERVWYDKNAPEFGAGPKIN</sequence>
<dbReference type="InterPro" id="IPR024302">
    <property type="entry name" value="SusD-like"/>
</dbReference>
<dbReference type="AlphaFoldDB" id="A0A412QCV6"/>
<reference evidence="2 3" key="1">
    <citation type="submission" date="2018-08" db="EMBL/GenBank/DDBJ databases">
        <title>A genome reference for cultivated species of the human gut microbiota.</title>
        <authorList>
            <person name="Zou Y."/>
            <person name="Xue W."/>
            <person name="Luo G."/>
        </authorList>
    </citation>
    <scope>NUCLEOTIDE SEQUENCE [LARGE SCALE GENOMIC DNA]</scope>
    <source>
        <strain evidence="2 3">AF18-14</strain>
    </source>
</reference>
<name>A0A412QCV6_PHOVU</name>
<keyword evidence="1" id="KW-0732">Signal</keyword>
<feature type="chain" id="PRO_5019320288" evidence="1">
    <location>
        <begin position="22"/>
        <end position="636"/>
    </location>
</feature>
<dbReference type="Gene3D" id="1.25.40.390">
    <property type="match status" value="2"/>
</dbReference>
<organism evidence="2 3">
    <name type="scientific">Phocaeicola vulgatus</name>
    <name type="common">Bacteroides vulgatus</name>
    <dbReference type="NCBI Taxonomy" id="821"/>
    <lineage>
        <taxon>Bacteria</taxon>
        <taxon>Pseudomonadati</taxon>
        <taxon>Bacteroidota</taxon>
        <taxon>Bacteroidia</taxon>
        <taxon>Bacteroidales</taxon>
        <taxon>Bacteroidaceae</taxon>
        <taxon>Phocaeicola</taxon>
    </lineage>
</organism>
<dbReference type="InterPro" id="IPR011990">
    <property type="entry name" value="TPR-like_helical_dom_sf"/>
</dbReference>
<comment type="caution">
    <text evidence="2">The sequence shown here is derived from an EMBL/GenBank/DDBJ whole genome shotgun (WGS) entry which is preliminary data.</text>
</comment>